<feature type="transmembrane region" description="Helical" evidence="6">
    <location>
        <begin position="6"/>
        <end position="23"/>
    </location>
</feature>
<reference evidence="7 8" key="1">
    <citation type="submission" date="2023-12" db="EMBL/GenBank/DDBJ databases">
        <title>Friends and Foes: Symbiotic and Algicidal bacterial influence on Karenia brevis blooms.</title>
        <authorList>
            <person name="Fei C."/>
            <person name="Mohamed A.R."/>
            <person name="Booker A."/>
            <person name="Arshad M."/>
            <person name="Klass S."/>
            <person name="Ahn S."/>
            <person name="Gilbert P.M."/>
            <person name="Heil C.A."/>
            <person name="Martinez J.M."/>
            <person name="Amin S.A."/>
        </authorList>
    </citation>
    <scope>NUCLEOTIDE SEQUENCE [LARGE SCALE GENOMIC DNA]</scope>
    <source>
        <strain evidence="7 8">CE15</strain>
    </source>
</reference>
<evidence type="ECO:0000256" key="4">
    <source>
        <dbReference type="ARBA" id="ARBA00022989"/>
    </source>
</evidence>
<evidence type="ECO:0000313" key="8">
    <source>
        <dbReference type="Proteomes" id="UP001382455"/>
    </source>
</evidence>
<feature type="transmembrane region" description="Helical" evidence="6">
    <location>
        <begin position="72"/>
        <end position="93"/>
    </location>
</feature>
<evidence type="ECO:0000313" key="7">
    <source>
        <dbReference type="EMBL" id="MEI4549016.1"/>
    </source>
</evidence>
<comment type="caution">
    <text evidence="7">The sequence shown here is derived from an EMBL/GenBank/DDBJ whole genome shotgun (WGS) entry which is preliminary data.</text>
</comment>
<name>A0ABU8EPX4_9GAMM</name>
<keyword evidence="8" id="KW-1185">Reference proteome</keyword>
<comment type="subcellular location">
    <subcellularLocation>
        <location evidence="1">Cell membrane</location>
        <topology evidence="1">Multi-pass membrane protein</topology>
    </subcellularLocation>
</comment>
<feature type="transmembrane region" description="Helical" evidence="6">
    <location>
        <begin position="44"/>
        <end position="66"/>
    </location>
</feature>
<evidence type="ECO:0000256" key="6">
    <source>
        <dbReference type="SAM" id="Phobius"/>
    </source>
</evidence>
<evidence type="ECO:0000256" key="5">
    <source>
        <dbReference type="ARBA" id="ARBA00023136"/>
    </source>
</evidence>
<feature type="transmembrane region" description="Helical" evidence="6">
    <location>
        <begin position="190"/>
        <end position="208"/>
    </location>
</feature>
<dbReference type="Pfam" id="PF01810">
    <property type="entry name" value="LysE"/>
    <property type="match status" value="1"/>
</dbReference>
<evidence type="ECO:0000256" key="2">
    <source>
        <dbReference type="ARBA" id="ARBA00022475"/>
    </source>
</evidence>
<keyword evidence="4 6" id="KW-1133">Transmembrane helix</keyword>
<keyword evidence="5 6" id="KW-0472">Membrane</keyword>
<sequence>MINFESLLSFITLSFLLAVSPGPSNAFLMAQTFAKGKTAGMQTAFGFATAGVIHTILAVAGLSVILKTSQVAYQTVLIIGALYLVYLGITSIIDSLRKPEVIHCELTNKKEKNIFVQAMLTEIFNPKVALFFLAFIPQFADSSLSTPVWLQLLIFGLLYPILAFPIDVLYVKSGNKIAGYFKHHPSAQQWIDRIAGSIFVVLGLRLVFEVFKV</sequence>
<keyword evidence="2" id="KW-1003">Cell membrane</keyword>
<protein>
    <submittedName>
        <fullName evidence="7">LysE family translocator</fullName>
    </submittedName>
</protein>
<keyword evidence="3 6" id="KW-0812">Transmembrane</keyword>
<organism evidence="7 8">
    <name type="scientific">Pseudoalteromonas spongiae</name>
    <dbReference type="NCBI Taxonomy" id="298657"/>
    <lineage>
        <taxon>Bacteria</taxon>
        <taxon>Pseudomonadati</taxon>
        <taxon>Pseudomonadota</taxon>
        <taxon>Gammaproteobacteria</taxon>
        <taxon>Alteromonadales</taxon>
        <taxon>Pseudoalteromonadaceae</taxon>
        <taxon>Pseudoalteromonas</taxon>
    </lineage>
</organism>
<dbReference type="PIRSF" id="PIRSF006324">
    <property type="entry name" value="LeuE"/>
    <property type="match status" value="1"/>
</dbReference>
<feature type="transmembrane region" description="Helical" evidence="6">
    <location>
        <begin position="114"/>
        <end position="136"/>
    </location>
</feature>
<evidence type="ECO:0000256" key="1">
    <source>
        <dbReference type="ARBA" id="ARBA00004651"/>
    </source>
</evidence>
<dbReference type="EMBL" id="JBAWKS010000001">
    <property type="protein sequence ID" value="MEI4549016.1"/>
    <property type="molecule type" value="Genomic_DNA"/>
</dbReference>
<accession>A0ABU8EPX4</accession>
<dbReference type="InterPro" id="IPR001123">
    <property type="entry name" value="LeuE-type"/>
</dbReference>
<proteinExistence type="predicted"/>
<dbReference type="PANTHER" id="PTHR30086">
    <property type="entry name" value="ARGININE EXPORTER PROTEIN ARGO"/>
    <property type="match status" value="1"/>
</dbReference>
<dbReference type="Proteomes" id="UP001382455">
    <property type="component" value="Unassembled WGS sequence"/>
</dbReference>
<feature type="transmembrane region" description="Helical" evidence="6">
    <location>
        <begin position="148"/>
        <end position="170"/>
    </location>
</feature>
<dbReference type="PANTHER" id="PTHR30086:SF20">
    <property type="entry name" value="ARGININE EXPORTER PROTEIN ARGO-RELATED"/>
    <property type="match status" value="1"/>
</dbReference>
<gene>
    <name evidence="7" type="ORF">WAE96_04710</name>
</gene>
<evidence type="ECO:0000256" key="3">
    <source>
        <dbReference type="ARBA" id="ARBA00022692"/>
    </source>
</evidence>
<dbReference type="RefSeq" id="WP_336434727.1">
    <property type="nucleotide sequence ID" value="NZ_JBAWKS010000001.1"/>
</dbReference>